<organism evidence="5 6">
    <name type="scientific">Occultella gossypii</name>
    <dbReference type="NCBI Taxonomy" id="2800820"/>
    <lineage>
        <taxon>Bacteria</taxon>
        <taxon>Bacillati</taxon>
        <taxon>Actinomycetota</taxon>
        <taxon>Actinomycetes</taxon>
        <taxon>Micrococcales</taxon>
        <taxon>Ruaniaceae</taxon>
        <taxon>Occultella</taxon>
    </lineage>
</organism>
<dbReference type="InterPro" id="IPR008909">
    <property type="entry name" value="DALR_anticod-bd"/>
</dbReference>
<evidence type="ECO:0000256" key="1">
    <source>
        <dbReference type="ARBA" id="ARBA00022598"/>
    </source>
</evidence>
<evidence type="ECO:0000313" key="5">
    <source>
        <dbReference type="EMBL" id="MBZ2196324.1"/>
    </source>
</evidence>
<feature type="domain" description="DALR anticodon binding" evidence="4">
    <location>
        <begin position="154"/>
        <end position="283"/>
    </location>
</feature>
<protein>
    <recommendedName>
        <fullName evidence="4">DALR anticodon binding domain-containing protein</fullName>
    </recommendedName>
</protein>
<accession>A0ABS7S7I9</accession>
<gene>
    <name evidence="5" type="ORF">KCQ71_09185</name>
</gene>
<dbReference type="Gene3D" id="1.10.730.10">
    <property type="entry name" value="Isoleucyl-tRNA Synthetase, Domain 1"/>
    <property type="match status" value="1"/>
</dbReference>
<name>A0ABS7S7I9_9MICO</name>
<keyword evidence="1" id="KW-0436">Ligase</keyword>
<dbReference type="Pfam" id="PF05746">
    <property type="entry name" value="DALR_1"/>
    <property type="match status" value="1"/>
</dbReference>
<sequence>MWQEEVGAALAAGFARLLGQPDGVRRLGLTGSVASVPGTAAVLAAAVGDPRVFRAQRPTARGQRADFTSAAARILAQRLDRMDLAEALALALAGEVRGADGVADAWARDGHVLVSVTSAALARVVEDLLDAHRDPGALDASTSVPVAPARAAAARLAHARARNLTRAAHAHGVRPWSDGDASRGAALTSLVDEPGARDLVLCLAGSRDAIARAGEAHRPDPVIAHLDRTAAAHRAWFEMTRVTPRGAGAITSAHRSRLCLNDAATPVLAGGLAILGLDAPEHL</sequence>
<evidence type="ECO:0000259" key="4">
    <source>
        <dbReference type="SMART" id="SM00836"/>
    </source>
</evidence>
<proteinExistence type="predicted"/>
<dbReference type="SUPFAM" id="SSF47323">
    <property type="entry name" value="Anticodon-binding domain of a subclass of class I aminoacyl-tRNA synthetases"/>
    <property type="match status" value="1"/>
</dbReference>
<dbReference type="Proteomes" id="UP000826651">
    <property type="component" value="Unassembled WGS sequence"/>
</dbReference>
<dbReference type="InterPro" id="IPR009080">
    <property type="entry name" value="tRNAsynth_Ia_anticodon-bd"/>
</dbReference>
<dbReference type="RefSeq" id="WP_223405089.1">
    <property type="nucleotide sequence ID" value="NZ_JAGSHT010000010.1"/>
</dbReference>
<keyword evidence="6" id="KW-1185">Reference proteome</keyword>
<keyword evidence="2" id="KW-0547">Nucleotide-binding</keyword>
<evidence type="ECO:0000256" key="2">
    <source>
        <dbReference type="ARBA" id="ARBA00022741"/>
    </source>
</evidence>
<evidence type="ECO:0000313" key="6">
    <source>
        <dbReference type="Proteomes" id="UP000826651"/>
    </source>
</evidence>
<dbReference type="SMART" id="SM00836">
    <property type="entry name" value="DALR_1"/>
    <property type="match status" value="1"/>
</dbReference>
<keyword evidence="3" id="KW-0067">ATP-binding</keyword>
<comment type="caution">
    <text evidence="5">The sequence shown here is derived from an EMBL/GenBank/DDBJ whole genome shotgun (WGS) entry which is preliminary data.</text>
</comment>
<evidence type="ECO:0000256" key="3">
    <source>
        <dbReference type="ARBA" id="ARBA00022840"/>
    </source>
</evidence>
<reference evidence="5 6" key="1">
    <citation type="submission" date="2021-04" db="EMBL/GenBank/DDBJ databases">
        <title>Ruania sp. nov., isolated from sandy soil of mangrove forest.</title>
        <authorList>
            <person name="Ge X."/>
            <person name="Huang R."/>
            <person name="Liu W."/>
        </authorList>
    </citation>
    <scope>NUCLEOTIDE SEQUENCE [LARGE SCALE GENOMIC DNA]</scope>
    <source>
        <strain evidence="5 6">N2-46</strain>
    </source>
</reference>
<dbReference type="EMBL" id="JAGSHT010000010">
    <property type="protein sequence ID" value="MBZ2196324.1"/>
    <property type="molecule type" value="Genomic_DNA"/>
</dbReference>